<evidence type="ECO:0000313" key="1">
    <source>
        <dbReference type="EMBL" id="CAG8845042.1"/>
    </source>
</evidence>
<keyword evidence="2" id="KW-1185">Reference proteome</keyword>
<dbReference type="EMBL" id="CAJVQB010078013">
    <property type="protein sequence ID" value="CAG8845042.1"/>
    <property type="molecule type" value="Genomic_DNA"/>
</dbReference>
<proteinExistence type="predicted"/>
<dbReference type="Proteomes" id="UP000789901">
    <property type="component" value="Unassembled WGS sequence"/>
</dbReference>
<gene>
    <name evidence="1" type="ORF">GMARGA_LOCUS37426</name>
</gene>
<evidence type="ECO:0000313" key="2">
    <source>
        <dbReference type="Proteomes" id="UP000789901"/>
    </source>
</evidence>
<name>A0ABN7X1A7_GIGMA</name>
<accession>A0ABN7X1A7</accession>
<comment type="caution">
    <text evidence="1">The sequence shown here is derived from an EMBL/GenBank/DDBJ whole genome shotgun (WGS) entry which is preliminary data.</text>
</comment>
<protein>
    <submittedName>
        <fullName evidence="1">46444_t:CDS:1</fullName>
    </submittedName>
</protein>
<reference evidence="1 2" key="1">
    <citation type="submission" date="2021-06" db="EMBL/GenBank/DDBJ databases">
        <authorList>
            <person name="Kallberg Y."/>
            <person name="Tangrot J."/>
            <person name="Rosling A."/>
        </authorList>
    </citation>
    <scope>NUCLEOTIDE SEQUENCE [LARGE SCALE GENOMIC DNA]</scope>
    <source>
        <strain evidence="1 2">120-4 pot B 10/14</strain>
    </source>
</reference>
<sequence>MDNTKKWNLQLEQLWKMPFITLAYVANMNNPYNDTYLKENVFTKSELQEIREFQNKQMLLMLTELLQYLNSFNLPTTSELRKQMFKPDQMDQDFNKSRDFD</sequence>
<organism evidence="1 2">
    <name type="scientific">Gigaspora margarita</name>
    <dbReference type="NCBI Taxonomy" id="4874"/>
    <lineage>
        <taxon>Eukaryota</taxon>
        <taxon>Fungi</taxon>
        <taxon>Fungi incertae sedis</taxon>
        <taxon>Mucoromycota</taxon>
        <taxon>Glomeromycotina</taxon>
        <taxon>Glomeromycetes</taxon>
        <taxon>Diversisporales</taxon>
        <taxon>Gigasporaceae</taxon>
        <taxon>Gigaspora</taxon>
    </lineage>
</organism>